<evidence type="ECO:0000256" key="1">
    <source>
        <dbReference type="SAM" id="MobiDB-lite"/>
    </source>
</evidence>
<dbReference type="EMBL" id="QGKX02000004">
    <property type="protein sequence ID" value="KAF3599498.1"/>
    <property type="molecule type" value="Genomic_DNA"/>
</dbReference>
<dbReference type="AlphaFoldDB" id="A0A8S9SDY2"/>
<feature type="compositionally biased region" description="Polar residues" evidence="1">
    <location>
        <begin position="61"/>
        <end position="72"/>
    </location>
</feature>
<feature type="compositionally biased region" description="Basic and acidic residues" evidence="1">
    <location>
        <begin position="85"/>
        <end position="95"/>
    </location>
</feature>
<sequence length="117" mass="13316">MPLCCPPLIITLVSISFLLYSRVLLLPLYEAVRCCLEMRDASTTTTVNHLTLSHRGHASSPEEQPMSSQTRYLPSHPLRCGYVPELRDGEHEPRGRERRSRRSRMFPTTTGLRSVPP</sequence>
<protein>
    <submittedName>
        <fullName evidence="2">Uncharacterized protein</fullName>
    </submittedName>
</protein>
<feature type="region of interest" description="Disordered" evidence="1">
    <location>
        <begin position="54"/>
        <end position="117"/>
    </location>
</feature>
<gene>
    <name evidence="2" type="ORF">F2Q69_00036290</name>
</gene>
<evidence type="ECO:0000313" key="2">
    <source>
        <dbReference type="EMBL" id="KAF3599498.1"/>
    </source>
</evidence>
<name>A0A8S9SDY2_BRACR</name>
<dbReference type="Proteomes" id="UP000712600">
    <property type="component" value="Unassembled WGS sequence"/>
</dbReference>
<reference evidence="2" key="1">
    <citation type="submission" date="2019-12" db="EMBL/GenBank/DDBJ databases">
        <title>Genome sequencing and annotation of Brassica cretica.</title>
        <authorList>
            <person name="Studholme D.J."/>
            <person name="Sarris P."/>
        </authorList>
    </citation>
    <scope>NUCLEOTIDE SEQUENCE</scope>
    <source>
        <strain evidence="2">PFS-109/04</strain>
        <tissue evidence="2">Leaf</tissue>
    </source>
</reference>
<proteinExistence type="predicted"/>
<feature type="compositionally biased region" description="Polar residues" evidence="1">
    <location>
        <begin position="106"/>
        <end position="117"/>
    </location>
</feature>
<organism evidence="2 3">
    <name type="scientific">Brassica cretica</name>
    <name type="common">Mustard</name>
    <dbReference type="NCBI Taxonomy" id="69181"/>
    <lineage>
        <taxon>Eukaryota</taxon>
        <taxon>Viridiplantae</taxon>
        <taxon>Streptophyta</taxon>
        <taxon>Embryophyta</taxon>
        <taxon>Tracheophyta</taxon>
        <taxon>Spermatophyta</taxon>
        <taxon>Magnoliopsida</taxon>
        <taxon>eudicotyledons</taxon>
        <taxon>Gunneridae</taxon>
        <taxon>Pentapetalae</taxon>
        <taxon>rosids</taxon>
        <taxon>malvids</taxon>
        <taxon>Brassicales</taxon>
        <taxon>Brassicaceae</taxon>
        <taxon>Brassiceae</taxon>
        <taxon>Brassica</taxon>
    </lineage>
</organism>
<comment type="caution">
    <text evidence="2">The sequence shown here is derived from an EMBL/GenBank/DDBJ whole genome shotgun (WGS) entry which is preliminary data.</text>
</comment>
<evidence type="ECO:0000313" key="3">
    <source>
        <dbReference type="Proteomes" id="UP000712600"/>
    </source>
</evidence>
<accession>A0A8S9SDY2</accession>